<dbReference type="CDD" id="cd08996">
    <property type="entry name" value="GH32_FFase"/>
    <property type="match status" value="1"/>
</dbReference>
<comment type="similarity">
    <text evidence="1">Belongs to the glycosyl hydrolase 32 family.</text>
</comment>
<dbReference type="AlphaFoldDB" id="A0A1I3BPU1"/>
<evidence type="ECO:0000256" key="3">
    <source>
        <dbReference type="ARBA" id="ARBA00022801"/>
    </source>
</evidence>
<dbReference type="Pfam" id="PF08244">
    <property type="entry name" value="Glyco_hydro_32C"/>
    <property type="match status" value="1"/>
</dbReference>
<dbReference type="RefSeq" id="WP_149784953.1">
    <property type="nucleotide sequence ID" value="NZ_BAAADP010000005.1"/>
</dbReference>
<dbReference type="EC" id="3.2.1.26" evidence="2"/>
<dbReference type="GO" id="GO:0004564">
    <property type="term" value="F:beta-fructofuranosidase activity"/>
    <property type="evidence" value="ECO:0007669"/>
    <property type="project" value="UniProtKB-EC"/>
</dbReference>
<dbReference type="InterPro" id="IPR018053">
    <property type="entry name" value="Glyco_hydro_32_AS"/>
</dbReference>
<evidence type="ECO:0000313" key="8">
    <source>
        <dbReference type="EMBL" id="SFH64344.1"/>
    </source>
</evidence>
<dbReference type="EMBL" id="FOPZ01000014">
    <property type="protein sequence ID" value="SFH64344.1"/>
    <property type="molecule type" value="Genomic_DNA"/>
</dbReference>
<dbReference type="InterPro" id="IPR013148">
    <property type="entry name" value="Glyco_hydro_32_N"/>
</dbReference>
<feature type="region of interest" description="Disordered" evidence="5">
    <location>
        <begin position="255"/>
        <end position="293"/>
    </location>
</feature>
<dbReference type="GO" id="GO:0005975">
    <property type="term" value="P:carbohydrate metabolic process"/>
    <property type="evidence" value="ECO:0007669"/>
    <property type="project" value="InterPro"/>
</dbReference>
<evidence type="ECO:0000256" key="5">
    <source>
        <dbReference type="SAM" id="MobiDB-lite"/>
    </source>
</evidence>
<dbReference type="InterPro" id="IPR023296">
    <property type="entry name" value="Glyco_hydro_beta-prop_sf"/>
</dbReference>
<dbReference type="Pfam" id="PF00251">
    <property type="entry name" value="Glyco_hydro_32N"/>
    <property type="match status" value="1"/>
</dbReference>
<feature type="compositionally biased region" description="Basic and acidic residues" evidence="5">
    <location>
        <begin position="261"/>
        <end position="280"/>
    </location>
</feature>
<protein>
    <recommendedName>
        <fullName evidence="2">beta-fructofuranosidase</fullName>
        <ecNumber evidence="2">3.2.1.26</ecNumber>
    </recommendedName>
</protein>
<dbReference type="InterPro" id="IPR029062">
    <property type="entry name" value="Class_I_gatase-like"/>
</dbReference>
<dbReference type="Gene3D" id="2.115.10.20">
    <property type="entry name" value="Glycosyl hydrolase domain, family 43"/>
    <property type="match status" value="1"/>
</dbReference>
<keyword evidence="4" id="KW-0326">Glycosidase</keyword>
<evidence type="ECO:0000259" key="6">
    <source>
        <dbReference type="Pfam" id="PF00251"/>
    </source>
</evidence>
<keyword evidence="9" id="KW-1185">Reference proteome</keyword>
<evidence type="ECO:0000313" key="9">
    <source>
        <dbReference type="Proteomes" id="UP000323537"/>
    </source>
</evidence>
<evidence type="ECO:0000256" key="4">
    <source>
        <dbReference type="ARBA" id="ARBA00023295"/>
    </source>
</evidence>
<evidence type="ECO:0000259" key="7">
    <source>
        <dbReference type="Pfam" id="PF08244"/>
    </source>
</evidence>
<dbReference type="InterPro" id="IPR013189">
    <property type="entry name" value="Glyco_hydro_32_C"/>
</dbReference>
<dbReference type="SUPFAM" id="SSF75005">
    <property type="entry name" value="Arabinanase/levansucrase/invertase"/>
    <property type="match status" value="1"/>
</dbReference>
<sequence>MTDDEPRLGFLIEGETDGGETDGGATKGEAAAEGVPDGTEGSAALAFARDVVGDVETVALSAIAAGAVDLGGFDALWWHAYDPVSDPATVAECADPIRAFLADGGGLFCSARALAQVSALGIDPVPPDATGTEEVVDPVGPLWHPLYAGHPAVDGLDGLRHHIRPAGSTAPYARYEDVLPERADVLAATYRGVEDVPREVTVLQWRVGAGTVIGVGVGMEFAQRDDETTEATRERFAADAIRWLAGESEYDTALATGRPKSSRELERYRDALSGDRDRPSYHVTPPANWLNDPNGMIHHDGTYHLFYQYNPAGPYHHSVHWGHAVSEDLVHWEDRPVAMSPDPSGPDRDGCWSGCAVAVDVLEGADDGTRRVVPAGDDADPAVTAADADAVYALYTGGRDGWQRPCLATATDDDLTGFEGDASNPVVRSPPPELDLLSTPGEPAHFRDHCLWYEDDRWHQLIGTGLQDRGGAAVLYTGRDLREWSYEGPALVTEEAEPGVVWECPELLRFSDGDLLHVSDYEDVRYFLGEFDADAGRFRVEDRGILDPGAFYAPQSLSTPDDRWVTVGWLREERSTASGWDAGWSGAMSLPREVEVVDDELRQRPVREVDRLRGTRLLEGTWTAGSTPERLDAVGEAFEVRARLDPGDAPGTVVALRVRETPDGAERTTIRIGDDRVVVDRSESSLDRDARDAPVGVAVDDLEFPLDVRAFVDASVLELFVNGRRALATRIYPTRHDATGVSLVSLPGTTAAVDGDEGDLDVERDDADGGPVDVDLSMWRMEGAWPAMGDDVRPFDPR</sequence>
<feature type="domain" description="Glycosyl hydrolase family 32 N-terminal" evidence="6">
    <location>
        <begin position="282"/>
        <end position="605"/>
    </location>
</feature>
<dbReference type="InterPro" id="IPR051214">
    <property type="entry name" value="GH32_Enzymes"/>
</dbReference>
<reference evidence="8 9" key="1">
    <citation type="submission" date="2016-10" db="EMBL/GenBank/DDBJ databases">
        <authorList>
            <person name="Varghese N."/>
            <person name="Submissions S."/>
        </authorList>
    </citation>
    <scope>NUCLEOTIDE SEQUENCE [LARGE SCALE GENOMIC DNA]</scope>
    <source>
        <strain evidence="8 9">CGMCC 1.6377</strain>
    </source>
</reference>
<dbReference type="InterPro" id="IPR013320">
    <property type="entry name" value="ConA-like_dom_sf"/>
</dbReference>
<feature type="region of interest" description="Disordered" evidence="5">
    <location>
        <begin position="1"/>
        <end position="38"/>
    </location>
</feature>
<accession>A0A1I3BPU1</accession>
<evidence type="ECO:0000256" key="2">
    <source>
        <dbReference type="ARBA" id="ARBA00012758"/>
    </source>
</evidence>
<dbReference type="Gene3D" id="2.60.120.560">
    <property type="entry name" value="Exo-inulinase, domain 1"/>
    <property type="match status" value="1"/>
</dbReference>
<proteinExistence type="inferred from homology"/>
<dbReference type="Proteomes" id="UP000323537">
    <property type="component" value="Unassembled WGS sequence"/>
</dbReference>
<gene>
    <name evidence="8" type="ORF">SAMN04488066_11464</name>
</gene>
<dbReference type="PANTHER" id="PTHR43101:SF1">
    <property type="entry name" value="BETA-FRUCTOSIDASE"/>
    <property type="match status" value="1"/>
</dbReference>
<dbReference type="PROSITE" id="PS00609">
    <property type="entry name" value="GLYCOSYL_HYDROL_F32"/>
    <property type="match status" value="1"/>
</dbReference>
<feature type="domain" description="Glycosyl hydrolase family 32 C-terminal" evidence="7">
    <location>
        <begin position="608"/>
        <end position="750"/>
    </location>
</feature>
<dbReference type="PANTHER" id="PTHR43101">
    <property type="entry name" value="BETA-FRUCTOSIDASE"/>
    <property type="match status" value="1"/>
</dbReference>
<organism evidence="8 9">
    <name type="scientific">Halorubrum aquaticum</name>
    <dbReference type="NCBI Taxonomy" id="387340"/>
    <lineage>
        <taxon>Archaea</taxon>
        <taxon>Methanobacteriati</taxon>
        <taxon>Methanobacteriota</taxon>
        <taxon>Stenosarchaea group</taxon>
        <taxon>Halobacteria</taxon>
        <taxon>Halobacteriales</taxon>
        <taxon>Haloferacaceae</taxon>
        <taxon>Halorubrum</taxon>
    </lineage>
</organism>
<dbReference type="SMART" id="SM00640">
    <property type="entry name" value="Glyco_32"/>
    <property type="match status" value="1"/>
</dbReference>
<evidence type="ECO:0000256" key="1">
    <source>
        <dbReference type="ARBA" id="ARBA00009902"/>
    </source>
</evidence>
<dbReference type="SUPFAM" id="SSF52317">
    <property type="entry name" value="Class I glutamine amidotransferase-like"/>
    <property type="match status" value="1"/>
</dbReference>
<dbReference type="SUPFAM" id="SSF49899">
    <property type="entry name" value="Concanavalin A-like lectins/glucanases"/>
    <property type="match status" value="1"/>
</dbReference>
<dbReference type="OrthoDB" id="166931at2157"/>
<keyword evidence="3" id="KW-0378">Hydrolase</keyword>
<name>A0A1I3BPU1_9EURY</name>
<dbReference type="InterPro" id="IPR001362">
    <property type="entry name" value="Glyco_hydro_32"/>
</dbReference>